<accession>A0ABW6HPI6</accession>
<evidence type="ECO:0000313" key="2">
    <source>
        <dbReference type="EMBL" id="MFE3848946.1"/>
    </source>
</evidence>
<feature type="transmembrane region" description="Helical" evidence="1">
    <location>
        <begin position="24"/>
        <end position="41"/>
    </location>
</feature>
<protein>
    <submittedName>
        <fullName evidence="2">Uncharacterized protein</fullName>
    </submittedName>
</protein>
<comment type="caution">
    <text evidence="2">The sequence shown here is derived from an EMBL/GenBank/DDBJ whole genome shotgun (WGS) entry which is preliminary data.</text>
</comment>
<dbReference type="Proteomes" id="UP001600039">
    <property type="component" value="Unassembled WGS sequence"/>
</dbReference>
<proteinExistence type="predicted"/>
<organism evidence="2 3">
    <name type="scientific">Flavobacterium fructosi</name>
    <dbReference type="NCBI Taxonomy" id="3230416"/>
    <lineage>
        <taxon>Bacteria</taxon>
        <taxon>Pseudomonadati</taxon>
        <taxon>Bacteroidota</taxon>
        <taxon>Flavobacteriia</taxon>
        <taxon>Flavobacteriales</taxon>
        <taxon>Flavobacteriaceae</taxon>
        <taxon>Flavobacterium</taxon>
    </lineage>
</organism>
<evidence type="ECO:0000256" key="1">
    <source>
        <dbReference type="SAM" id="Phobius"/>
    </source>
</evidence>
<evidence type="ECO:0000313" key="3">
    <source>
        <dbReference type="Proteomes" id="UP001600039"/>
    </source>
</evidence>
<dbReference type="EMBL" id="JBHZQA010000009">
    <property type="protein sequence ID" value="MFE3848946.1"/>
    <property type="molecule type" value="Genomic_DNA"/>
</dbReference>
<keyword evidence="1" id="KW-1133">Transmembrane helix</keyword>
<keyword evidence="3" id="KW-1185">Reference proteome</keyword>
<reference evidence="2 3" key="1">
    <citation type="submission" date="2024-06" db="EMBL/GenBank/DDBJ databases">
        <title>Flavobacterium spp. isolated from glacier.</title>
        <authorList>
            <person name="Han D."/>
        </authorList>
    </citation>
    <scope>NUCLEOTIDE SEQUENCE [LARGE SCALE GENOMIC DNA]</scope>
    <source>
        <strain evidence="2 3">LB3P45</strain>
    </source>
</reference>
<gene>
    <name evidence="2" type="ORF">ACFX5D_13320</name>
</gene>
<sequence length="42" mass="5119">MMQEIWEDHHRKIKEIDRAYKRNLKRLFIIVGLILITVAITL</sequence>
<dbReference type="RefSeq" id="WP_379858701.1">
    <property type="nucleotide sequence ID" value="NZ_JBHZQA010000009.1"/>
</dbReference>
<keyword evidence="1" id="KW-0472">Membrane</keyword>
<keyword evidence="1" id="KW-0812">Transmembrane</keyword>
<name>A0ABW6HPI6_9FLAO</name>